<evidence type="ECO:0000256" key="1">
    <source>
        <dbReference type="SAM" id="Phobius"/>
    </source>
</evidence>
<dbReference type="EMBL" id="JBEDUW010000245">
    <property type="protein sequence ID" value="KAK9902974.1"/>
    <property type="molecule type" value="Genomic_DNA"/>
</dbReference>
<keyword evidence="1" id="KW-0812">Transmembrane</keyword>
<feature type="transmembrane region" description="Helical" evidence="1">
    <location>
        <begin position="198"/>
        <end position="217"/>
    </location>
</feature>
<evidence type="ECO:0000313" key="2">
    <source>
        <dbReference type="EMBL" id="KAK9902974.1"/>
    </source>
</evidence>
<comment type="caution">
    <text evidence="2">The sequence shown here is derived from an EMBL/GenBank/DDBJ whole genome shotgun (WGS) entry which is preliminary data.</text>
</comment>
<keyword evidence="3" id="KW-1185">Reference proteome</keyword>
<keyword evidence="1" id="KW-1133">Transmembrane helix</keyword>
<dbReference type="InterPro" id="IPR010903">
    <property type="entry name" value="DUF1517"/>
</dbReference>
<sequence length="403" mass="45035">MAAYRVPLKLNLKQSYPRILNPRPLPEKPIRFSCSASTPLPKFKVDVKLQCLLSKKQNQYLTTAADSISGGHNASLLPYSPQWLLNLIKDKWPAAANPNMKKNLCETLKKRAMAAVVLLGLLLIYNNSKPALAVPVGRVGASSTVRQIWIAKYGITTSIPDTYSTCAHVLCYLLYYIVVAFSVMGVWLGLLGEWNYEYCMAFCVFLLAPLFIYNGWLSGRTSVVKVQLQYGLSRKGVQALQMDLNRIAETADTSTNKGLSNVLTESVIALLRHQDCYISGYLSALPTYSGLRAQGYLKHIYFKERVKLETLVDVDNVKLQNSTTQRSTKEFHDEENIMVILLVAVDGVYEFPSDISADDLEKVLQKLESINLGGELLGIEVLWIPQFSSSTSTWNLLMRCISS</sequence>
<dbReference type="Pfam" id="PF07466">
    <property type="entry name" value="DUF1517"/>
    <property type="match status" value="1"/>
</dbReference>
<gene>
    <name evidence="2" type="ORF">M0R45_001365</name>
</gene>
<dbReference type="AlphaFoldDB" id="A0AAW1VLQ4"/>
<name>A0AAW1VLQ4_RUBAR</name>
<keyword evidence="1" id="KW-0472">Membrane</keyword>
<dbReference type="PANTHER" id="PTHR33975">
    <property type="entry name" value="MYELIN-ASSOCIATED OLIGODENDROCYTE BASIC PROTEIN"/>
    <property type="match status" value="1"/>
</dbReference>
<dbReference type="Proteomes" id="UP001457282">
    <property type="component" value="Unassembled WGS sequence"/>
</dbReference>
<dbReference type="GO" id="GO:0009507">
    <property type="term" value="C:chloroplast"/>
    <property type="evidence" value="ECO:0007669"/>
    <property type="project" value="TreeGrafter"/>
</dbReference>
<dbReference type="InterPro" id="IPR053023">
    <property type="entry name" value="FLAP_modulator"/>
</dbReference>
<feature type="transmembrane region" description="Helical" evidence="1">
    <location>
        <begin position="173"/>
        <end position="191"/>
    </location>
</feature>
<evidence type="ECO:0000313" key="3">
    <source>
        <dbReference type="Proteomes" id="UP001457282"/>
    </source>
</evidence>
<dbReference type="PANTHER" id="PTHR33975:SF2">
    <property type="entry name" value="MYELIN-ASSOCIATED OLIGODENDROCYTE BASIC PROTEIN"/>
    <property type="match status" value="1"/>
</dbReference>
<organism evidence="2 3">
    <name type="scientific">Rubus argutus</name>
    <name type="common">Southern blackberry</name>
    <dbReference type="NCBI Taxonomy" id="59490"/>
    <lineage>
        <taxon>Eukaryota</taxon>
        <taxon>Viridiplantae</taxon>
        <taxon>Streptophyta</taxon>
        <taxon>Embryophyta</taxon>
        <taxon>Tracheophyta</taxon>
        <taxon>Spermatophyta</taxon>
        <taxon>Magnoliopsida</taxon>
        <taxon>eudicotyledons</taxon>
        <taxon>Gunneridae</taxon>
        <taxon>Pentapetalae</taxon>
        <taxon>rosids</taxon>
        <taxon>fabids</taxon>
        <taxon>Rosales</taxon>
        <taxon>Rosaceae</taxon>
        <taxon>Rosoideae</taxon>
        <taxon>Rosoideae incertae sedis</taxon>
        <taxon>Rubus</taxon>
    </lineage>
</organism>
<reference evidence="2 3" key="1">
    <citation type="journal article" date="2023" name="G3 (Bethesda)">
        <title>A chromosome-length genome assembly and annotation of blackberry (Rubus argutus, cv. 'Hillquist').</title>
        <authorList>
            <person name="Bruna T."/>
            <person name="Aryal R."/>
            <person name="Dudchenko O."/>
            <person name="Sargent D.J."/>
            <person name="Mead D."/>
            <person name="Buti M."/>
            <person name="Cavallini A."/>
            <person name="Hytonen T."/>
            <person name="Andres J."/>
            <person name="Pham M."/>
            <person name="Weisz D."/>
            <person name="Mascagni F."/>
            <person name="Usai G."/>
            <person name="Natali L."/>
            <person name="Bassil N."/>
            <person name="Fernandez G.E."/>
            <person name="Lomsadze A."/>
            <person name="Armour M."/>
            <person name="Olukolu B."/>
            <person name="Poorten T."/>
            <person name="Britton C."/>
            <person name="Davik J."/>
            <person name="Ashrafi H."/>
            <person name="Aiden E.L."/>
            <person name="Borodovsky M."/>
            <person name="Worthington M."/>
        </authorList>
    </citation>
    <scope>NUCLEOTIDE SEQUENCE [LARGE SCALE GENOMIC DNA]</scope>
    <source>
        <strain evidence="2">PI 553951</strain>
    </source>
</reference>
<proteinExistence type="predicted"/>
<protein>
    <submittedName>
        <fullName evidence="2">Uncharacterized protein</fullName>
    </submittedName>
</protein>
<accession>A0AAW1VLQ4</accession>